<feature type="chain" id="PRO_5035488328" description="Dirigent protein" evidence="4">
    <location>
        <begin position="29"/>
        <end position="193"/>
    </location>
</feature>
<feature type="signal peptide" evidence="4">
    <location>
        <begin position="1"/>
        <end position="28"/>
    </location>
</feature>
<comment type="caution">
    <text evidence="5">The sequence shown here is derived from an EMBL/GenBank/DDBJ whole genome shotgun (WGS) entry which is preliminary data.</text>
</comment>
<evidence type="ECO:0000256" key="4">
    <source>
        <dbReference type="RuleBase" id="RU363099"/>
    </source>
</evidence>
<comment type="subunit">
    <text evidence="2 4">Homodimer.</text>
</comment>
<name>A0A8K0IKA7_COCNU</name>
<keyword evidence="4" id="KW-0732">Signal</keyword>
<comment type="similarity">
    <text evidence="1 4">Belongs to the plant dirigent protein family.</text>
</comment>
<evidence type="ECO:0000313" key="5">
    <source>
        <dbReference type="EMBL" id="KAG1360956.1"/>
    </source>
</evidence>
<dbReference type="Pfam" id="PF03018">
    <property type="entry name" value="Dirigent"/>
    <property type="match status" value="1"/>
</dbReference>
<keyword evidence="4" id="KW-0052">Apoplast</keyword>
<dbReference type="GO" id="GO:0009699">
    <property type="term" value="P:phenylpropanoid biosynthetic process"/>
    <property type="evidence" value="ECO:0007669"/>
    <property type="project" value="UniProtKB-ARBA"/>
</dbReference>
<dbReference type="Gene3D" id="2.40.480.10">
    <property type="entry name" value="Allene oxide cyclase-like"/>
    <property type="match status" value="1"/>
</dbReference>
<dbReference type="InterPro" id="IPR004265">
    <property type="entry name" value="Dirigent"/>
</dbReference>
<protein>
    <recommendedName>
        <fullName evidence="4">Dirigent protein</fullName>
    </recommendedName>
</protein>
<keyword evidence="3 4" id="KW-0964">Secreted</keyword>
<sequence>MGMRNAATIVTFLLFSFFFGGLTQDAKPERFDKWSRRLARAGVTQEQVTRLHFYFHDIVSGKHPTAVRVAQAANSDRSPTAFGVVVMADDPLTEGPDPNSRLVGRAQGLYGSAGQEELGLIMAMNYRFTDGKYNGSSFSLNGLNRALDPVREMAIVGGTGVFRLARGVAMAKTYSLNTTTGDAIVEYNVTVVH</sequence>
<dbReference type="Proteomes" id="UP000797356">
    <property type="component" value="Chromosome 9"/>
</dbReference>
<reference evidence="5" key="1">
    <citation type="journal article" date="2017" name="Gigascience">
        <title>The genome draft of coconut (Cocos nucifera).</title>
        <authorList>
            <person name="Xiao Y."/>
            <person name="Xu P."/>
            <person name="Fan H."/>
            <person name="Baudouin L."/>
            <person name="Xia W."/>
            <person name="Bocs S."/>
            <person name="Xu J."/>
            <person name="Li Q."/>
            <person name="Guo A."/>
            <person name="Zhou L."/>
            <person name="Li J."/>
            <person name="Wu Y."/>
            <person name="Ma Z."/>
            <person name="Armero A."/>
            <person name="Issali A.E."/>
            <person name="Liu N."/>
            <person name="Peng M."/>
            <person name="Yang Y."/>
        </authorList>
    </citation>
    <scope>NUCLEOTIDE SEQUENCE</scope>
    <source>
        <tissue evidence="5">Spear leaf of Hainan Tall coconut</tissue>
    </source>
</reference>
<evidence type="ECO:0000313" key="6">
    <source>
        <dbReference type="Proteomes" id="UP000797356"/>
    </source>
</evidence>
<dbReference type="OrthoDB" id="644695at2759"/>
<gene>
    <name evidence="5" type="ORF">COCNU_09G004190</name>
</gene>
<dbReference type="GO" id="GO:0048046">
    <property type="term" value="C:apoplast"/>
    <property type="evidence" value="ECO:0007669"/>
    <property type="project" value="UniProtKB-SubCell"/>
</dbReference>
<proteinExistence type="inferred from homology"/>
<dbReference type="EMBL" id="CM017880">
    <property type="protein sequence ID" value="KAG1360956.1"/>
    <property type="molecule type" value="Genomic_DNA"/>
</dbReference>
<dbReference type="PANTHER" id="PTHR21495">
    <property type="entry name" value="NUCLEOPORIN-RELATED"/>
    <property type="match status" value="1"/>
</dbReference>
<dbReference type="AlphaFoldDB" id="A0A8K0IKA7"/>
<evidence type="ECO:0000256" key="1">
    <source>
        <dbReference type="ARBA" id="ARBA00010746"/>
    </source>
</evidence>
<reference evidence="5" key="2">
    <citation type="submission" date="2019-07" db="EMBL/GenBank/DDBJ databases">
        <authorList>
            <person name="Yang Y."/>
            <person name="Bocs S."/>
            <person name="Baudouin L."/>
        </authorList>
    </citation>
    <scope>NUCLEOTIDE SEQUENCE</scope>
    <source>
        <tissue evidence="5">Spear leaf of Hainan Tall coconut</tissue>
    </source>
</reference>
<accession>A0A8K0IKA7</accession>
<evidence type="ECO:0000256" key="2">
    <source>
        <dbReference type="ARBA" id="ARBA00011738"/>
    </source>
</evidence>
<organism evidence="5 6">
    <name type="scientific">Cocos nucifera</name>
    <name type="common">Coconut palm</name>
    <dbReference type="NCBI Taxonomy" id="13894"/>
    <lineage>
        <taxon>Eukaryota</taxon>
        <taxon>Viridiplantae</taxon>
        <taxon>Streptophyta</taxon>
        <taxon>Embryophyta</taxon>
        <taxon>Tracheophyta</taxon>
        <taxon>Spermatophyta</taxon>
        <taxon>Magnoliopsida</taxon>
        <taxon>Liliopsida</taxon>
        <taxon>Arecaceae</taxon>
        <taxon>Arecoideae</taxon>
        <taxon>Cocoseae</taxon>
        <taxon>Attaleinae</taxon>
        <taxon>Cocos</taxon>
    </lineage>
</organism>
<evidence type="ECO:0000256" key="3">
    <source>
        <dbReference type="ARBA" id="ARBA00022525"/>
    </source>
</evidence>
<keyword evidence="6" id="KW-1185">Reference proteome</keyword>
<comment type="subcellular location">
    <subcellularLocation>
        <location evidence="4">Secreted</location>
        <location evidence="4">Extracellular space</location>
        <location evidence="4">Apoplast</location>
    </subcellularLocation>
</comment>
<comment type="function">
    <text evidence="4">Dirigent proteins impart stereoselectivity on the phenoxy radical-coupling reaction, yielding optically active lignans from two molecules of coniferyl alcohol in the biosynthesis of lignans, flavonolignans, and alkaloids and thus plays a central role in plant secondary metabolism.</text>
</comment>
<dbReference type="InterPro" id="IPR044859">
    <property type="entry name" value="Allene_oxi_cyc_Dirigent"/>
</dbReference>